<evidence type="ECO:0000256" key="5">
    <source>
        <dbReference type="ARBA" id="ARBA00022692"/>
    </source>
</evidence>
<evidence type="ECO:0000256" key="2">
    <source>
        <dbReference type="ARBA" id="ARBA00022448"/>
    </source>
</evidence>
<dbReference type="GO" id="GO:0015740">
    <property type="term" value="P:C4-dicarboxylate transport"/>
    <property type="evidence" value="ECO:0007669"/>
    <property type="project" value="TreeGrafter"/>
</dbReference>
<dbReference type="PANTHER" id="PTHR35011:SF10">
    <property type="entry name" value="TRAP TRANSPORTER SMALL PERMEASE PROTEIN"/>
    <property type="match status" value="1"/>
</dbReference>
<keyword evidence="2" id="KW-0813">Transport</keyword>
<reference evidence="10" key="1">
    <citation type="submission" date="2019-06" db="EMBL/GenBank/DDBJ databases">
        <authorList>
            <person name="Murdoch R.W."/>
            <person name="Fathepure B."/>
        </authorList>
    </citation>
    <scope>NUCLEOTIDE SEQUENCE</scope>
</reference>
<accession>A0A5B8RD65</accession>
<organism evidence="10">
    <name type="scientific">uncultured organism</name>
    <dbReference type="NCBI Taxonomy" id="155900"/>
    <lineage>
        <taxon>unclassified sequences</taxon>
        <taxon>environmental samples</taxon>
    </lineage>
</organism>
<evidence type="ECO:0000256" key="8">
    <source>
        <dbReference type="SAM" id="Phobius"/>
    </source>
</evidence>
<dbReference type="AlphaFoldDB" id="A0A5B8RD65"/>
<keyword evidence="7 8" id="KW-0472">Membrane</keyword>
<dbReference type="EMBL" id="MN079122">
    <property type="protein sequence ID" value="QEA06053.1"/>
    <property type="molecule type" value="Genomic_DNA"/>
</dbReference>
<dbReference type="GO" id="GO:0022857">
    <property type="term" value="F:transmembrane transporter activity"/>
    <property type="evidence" value="ECO:0007669"/>
    <property type="project" value="TreeGrafter"/>
</dbReference>
<comment type="subcellular location">
    <subcellularLocation>
        <location evidence="1">Cell inner membrane</location>
        <topology evidence="1">Multi-pass membrane protein</topology>
    </subcellularLocation>
</comment>
<protein>
    <recommendedName>
        <fullName evidence="9">Tripartite ATP-independent periplasmic transporters DctQ component domain-containing protein</fullName>
    </recommendedName>
</protein>
<dbReference type="InterPro" id="IPR007387">
    <property type="entry name" value="TRAP_DctQ"/>
</dbReference>
<evidence type="ECO:0000313" key="10">
    <source>
        <dbReference type="EMBL" id="QEA06053.1"/>
    </source>
</evidence>
<dbReference type="InterPro" id="IPR055348">
    <property type="entry name" value="DctQ"/>
</dbReference>
<dbReference type="GO" id="GO:0005886">
    <property type="term" value="C:plasma membrane"/>
    <property type="evidence" value="ECO:0007669"/>
    <property type="project" value="UniProtKB-SubCell"/>
</dbReference>
<evidence type="ECO:0000256" key="1">
    <source>
        <dbReference type="ARBA" id="ARBA00004429"/>
    </source>
</evidence>
<keyword evidence="5 8" id="KW-0812">Transmembrane</keyword>
<keyword evidence="3" id="KW-1003">Cell membrane</keyword>
<evidence type="ECO:0000256" key="3">
    <source>
        <dbReference type="ARBA" id="ARBA00022475"/>
    </source>
</evidence>
<dbReference type="Pfam" id="PF04290">
    <property type="entry name" value="DctQ"/>
    <property type="match status" value="1"/>
</dbReference>
<feature type="transmembrane region" description="Helical" evidence="8">
    <location>
        <begin position="138"/>
        <end position="160"/>
    </location>
</feature>
<feature type="domain" description="Tripartite ATP-independent periplasmic transporters DctQ component" evidence="9">
    <location>
        <begin position="27"/>
        <end position="157"/>
    </location>
</feature>
<name>A0A5B8RD65_9ZZZZ</name>
<evidence type="ECO:0000256" key="4">
    <source>
        <dbReference type="ARBA" id="ARBA00022519"/>
    </source>
</evidence>
<proteinExistence type="predicted"/>
<dbReference type="PANTHER" id="PTHR35011">
    <property type="entry name" value="2,3-DIKETO-L-GULONATE TRAP TRANSPORTER SMALL PERMEASE PROTEIN YIAM"/>
    <property type="match status" value="1"/>
</dbReference>
<sequence>MIETLDRITARIDRVLLVIGCLFLAVMMIQITVDVLLRAIFNASVPVTLETVSYYYMIFAVFLPLSYVERRNAHIKVDLFTQLMPERVQFALHVLACLIGVGFFGALAYQSFLDAVDATIKQQTVMSNFIFYIWPSRWALPIGFAATCLAIINNMAAAVIQRRAL</sequence>
<feature type="transmembrane region" description="Helical" evidence="8">
    <location>
        <begin position="90"/>
        <end position="109"/>
    </location>
</feature>
<evidence type="ECO:0000256" key="7">
    <source>
        <dbReference type="ARBA" id="ARBA00023136"/>
    </source>
</evidence>
<feature type="transmembrane region" description="Helical" evidence="8">
    <location>
        <begin position="53"/>
        <end position="69"/>
    </location>
</feature>
<evidence type="ECO:0000256" key="6">
    <source>
        <dbReference type="ARBA" id="ARBA00022989"/>
    </source>
</evidence>
<keyword evidence="4" id="KW-0997">Cell inner membrane</keyword>
<evidence type="ECO:0000259" key="9">
    <source>
        <dbReference type="Pfam" id="PF04290"/>
    </source>
</evidence>
<gene>
    <name evidence="10" type="ORF">KBTEX_02382</name>
</gene>
<feature type="transmembrane region" description="Helical" evidence="8">
    <location>
        <begin position="12"/>
        <end position="33"/>
    </location>
</feature>
<keyword evidence="6 8" id="KW-1133">Transmembrane helix</keyword>